<dbReference type="InterPro" id="IPR040690">
    <property type="entry name" value="FtsX_ECD"/>
</dbReference>
<evidence type="ECO:0000256" key="6">
    <source>
        <dbReference type="ARBA" id="ARBA00022475"/>
    </source>
</evidence>
<keyword evidence="17" id="KW-1185">Reference proteome</keyword>
<dbReference type="Proteomes" id="UP000460157">
    <property type="component" value="Unassembled WGS sequence"/>
</dbReference>
<name>A0A7K1UI91_9MICC</name>
<dbReference type="NCBIfam" id="NF038346">
    <property type="entry name" value="FtsX_actino"/>
    <property type="match status" value="1"/>
</dbReference>
<keyword evidence="6 12" id="KW-1003">Cell membrane</keyword>
<accession>A0A7K1UI91</accession>
<evidence type="ECO:0000256" key="9">
    <source>
        <dbReference type="ARBA" id="ARBA00022989"/>
    </source>
</evidence>
<dbReference type="InterPro" id="IPR047929">
    <property type="entry name" value="FtsX_actino"/>
</dbReference>
<evidence type="ECO:0000256" key="13">
    <source>
        <dbReference type="SAM" id="Phobius"/>
    </source>
</evidence>
<feature type="transmembrane region" description="Helical" evidence="13">
    <location>
        <begin position="277"/>
        <end position="299"/>
    </location>
</feature>
<evidence type="ECO:0000256" key="5">
    <source>
        <dbReference type="ARBA" id="ARBA00021907"/>
    </source>
</evidence>
<keyword evidence="11 12" id="KW-0131">Cell cycle</keyword>
<evidence type="ECO:0000256" key="12">
    <source>
        <dbReference type="PIRNR" id="PIRNR003097"/>
    </source>
</evidence>
<keyword evidence="9 13" id="KW-1133">Transmembrane helix</keyword>
<evidence type="ECO:0000256" key="3">
    <source>
        <dbReference type="ARBA" id="ARBA00007379"/>
    </source>
</evidence>
<feature type="domain" description="ABC3 transporter permease C-terminal" evidence="14">
    <location>
        <begin position="185"/>
        <end position="304"/>
    </location>
</feature>
<comment type="caution">
    <text evidence="16">The sequence shown here is derived from an EMBL/GenBank/DDBJ whole genome shotgun (WGS) entry which is preliminary data.</text>
</comment>
<feature type="transmembrane region" description="Helical" evidence="13">
    <location>
        <begin position="181"/>
        <end position="207"/>
    </location>
</feature>
<keyword evidence="8 13" id="KW-0812">Transmembrane</keyword>
<dbReference type="RefSeq" id="WP_157322852.1">
    <property type="nucleotide sequence ID" value="NZ_BMFX01000006.1"/>
</dbReference>
<dbReference type="PIRSF" id="PIRSF003097">
    <property type="entry name" value="FtsX"/>
    <property type="match status" value="1"/>
</dbReference>
<evidence type="ECO:0000256" key="1">
    <source>
        <dbReference type="ARBA" id="ARBA00003552"/>
    </source>
</evidence>
<evidence type="ECO:0000256" key="11">
    <source>
        <dbReference type="ARBA" id="ARBA00023306"/>
    </source>
</evidence>
<proteinExistence type="inferred from homology"/>
<sequence length="305" mass="33311">MSQLMYQLGETLSSLRKNVAMVASVVLVTFISLSFVGTAALMQLQVNQMTEDFYDRLEISVFLCTENSAEAACPTGAVTDAQRNSIEEMLTTGAASQYVDSFRYESQEEALENFQASREGSIRAENVTAEDMPESFRLLLSDPQDFLLVNELFAGVAGVENVADQQEVLDQVFSILNGLTVVALIIAAVMILCTVLLVSTTIRLSAFSRRRETSIMRMVGASKSMIRTPFIFEGIIAALLGSLLACAATWVVAEFLMGQWLAQQVTGIVFISAADSWIVMPALVLVAVLLAGLSSWLTVRKYLRV</sequence>
<evidence type="ECO:0000259" key="15">
    <source>
        <dbReference type="Pfam" id="PF18075"/>
    </source>
</evidence>
<comment type="function">
    <text evidence="1">Part of the ABC transporter FtsEX involved in cellular division.</text>
</comment>
<dbReference type="OrthoDB" id="9812531at2"/>
<dbReference type="Pfam" id="PF18075">
    <property type="entry name" value="FtsX_ECD"/>
    <property type="match status" value="1"/>
</dbReference>
<feature type="domain" description="FtsX extracellular" evidence="15">
    <location>
        <begin position="57"/>
        <end position="162"/>
    </location>
</feature>
<evidence type="ECO:0000256" key="2">
    <source>
        <dbReference type="ARBA" id="ARBA00004651"/>
    </source>
</evidence>
<gene>
    <name evidence="16" type="ORF">GNZ21_07330</name>
</gene>
<keyword evidence="10 12" id="KW-0472">Membrane</keyword>
<evidence type="ECO:0000259" key="14">
    <source>
        <dbReference type="Pfam" id="PF02687"/>
    </source>
</evidence>
<dbReference type="EMBL" id="WRPM01000051">
    <property type="protein sequence ID" value="MVT26169.1"/>
    <property type="molecule type" value="Genomic_DNA"/>
</dbReference>
<organism evidence="16 17">
    <name type="scientific">Nesterenkonia alkaliphila</name>
    <dbReference type="NCBI Taxonomy" id="1463631"/>
    <lineage>
        <taxon>Bacteria</taxon>
        <taxon>Bacillati</taxon>
        <taxon>Actinomycetota</taxon>
        <taxon>Actinomycetes</taxon>
        <taxon>Micrococcales</taxon>
        <taxon>Micrococcaceae</taxon>
        <taxon>Nesterenkonia</taxon>
    </lineage>
</organism>
<dbReference type="InterPro" id="IPR004513">
    <property type="entry name" value="FtsX"/>
</dbReference>
<keyword evidence="7 12" id="KW-0132">Cell division</keyword>
<dbReference type="PANTHER" id="PTHR47755:SF1">
    <property type="entry name" value="CELL DIVISION PROTEIN FTSX"/>
    <property type="match status" value="1"/>
</dbReference>
<feature type="transmembrane region" description="Helical" evidence="13">
    <location>
        <begin position="228"/>
        <end position="257"/>
    </location>
</feature>
<protein>
    <recommendedName>
        <fullName evidence="5 12">Cell division protein FtsX</fullName>
    </recommendedName>
</protein>
<dbReference type="AlphaFoldDB" id="A0A7K1UI91"/>
<dbReference type="Pfam" id="PF02687">
    <property type="entry name" value="FtsX"/>
    <property type="match status" value="1"/>
</dbReference>
<dbReference type="GO" id="GO:0005886">
    <property type="term" value="C:plasma membrane"/>
    <property type="evidence" value="ECO:0007669"/>
    <property type="project" value="UniProtKB-SubCell"/>
</dbReference>
<evidence type="ECO:0000313" key="17">
    <source>
        <dbReference type="Proteomes" id="UP000460157"/>
    </source>
</evidence>
<evidence type="ECO:0000256" key="4">
    <source>
        <dbReference type="ARBA" id="ARBA00011160"/>
    </source>
</evidence>
<dbReference type="Gene3D" id="3.30.70.3040">
    <property type="match status" value="1"/>
</dbReference>
<reference evidence="16 17" key="1">
    <citation type="submission" date="2019-12" db="EMBL/GenBank/DDBJ databases">
        <title>Nesterenkonia muleiensis sp. nov., a novel actinobacterium isolated from sap of Populus euphratica.</title>
        <authorList>
            <person name="Wang R."/>
        </authorList>
    </citation>
    <scope>NUCLEOTIDE SEQUENCE [LARGE SCALE GENOMIC DNA]</scope>
    <source>
        <strain evidence="16 17">F10</strain>
    </source>
</reference>
<evidence type="ECO:0000256" key="8">
    <source>
        <dbReference type="ARBA" id="ARBA00022692"/>
    </source>
</evidence>
<evidence type="ECO:0000256" key="7">
    <source>
        <dbReference type="ARBA" id="ARBA00022618"/>
    </source>
</evidence>
<dbReference type="InterPro" id="IPR003838">
    <property type="entry name" value="ABC3_permease_C"/>
</dbReference>
<evidence type="ECO:0000313" key="16">
    <source>
        <dbReference type="EMBL" id="MVT26169.1"/>
    </source>
</evidence>
<dbReference type="GO" id="GO:0051301">
    <property type="term" value="P:cell division"/>
    <property type="evidence" value="ECO:0007669"/>
    <property type="project" value="UniProtKB-KW"/>
</dbReference>
<feature type="transmembrane region" description="Helical" evidence="13">
    <location>
        <begin position="21"/>
        <end position="44"/>
    </location>
</feature>
<dbReference type="PANTHER" id="PTHR47755">
    <property type="entry name" value="CELL DIVISION PROTEIN FTSX"/>
    <property type="match status" value="1"/>
</dbReference>
<evidence type="ECO:0000256" key="10">
    <source>
        <dbReference type="ARBA" id="ARBA00023136"/>
    </source>
</evidence>
<comment type="similarity">
    <text evidence="3 12">Belongs to the ABC-4 integral membrane protein family. FtsX subfamily.</text>
</comment>
<comment type="subunit">
    <text evidence="4">Forms a membrane-associated complex with FtsE.</text>
</comment>
<comment type="subcellular location">
    <subcellularLocation>
        <location evidence="2">Cell membrane</location>
        <topology evidence="2">Multi-pass membrane protein</topology>
    </subcellularLocation>
</comment>